<accession>R9GVR6</accession>
<evidence type="ECO:0000313" key="2">
    <source>
        <dbReference type="Proteomes" id="UP000014174"/>
    </source>
</evidence>
<dbReference type="eggNOG" id="COG3228">
    <property type="taxonomic scope" value="Bacteria"/>
</dbReference>
<dbReference type="PANTHER" id="PTHR30164">
    <property type="entry name" value="MTFA PEPTIDASE"/>
    <property type="match status" value="1"/>
</dbReference>
<organism evidence="1 2">
    <name type="scientific">Arcticibacter svalbardensis MN12-7</name>
    <dbReference type="NCBI Taxonomy" id="1150600"/>
    <lineage>
        <taxon>Bacteria</taxon>
        <taxon>Pseudomonadati</taxon>
        <taxon>Bacteroidota</taxon>
        <taxon>Sphingobacteriia</taxon>
        <taxon>Sphingobacteriales</taxon>
        <taxon>Sphingobacteriaceae</taxon>
        <taxon>Arcticibacter</taxon>
    </lineage>
</organism>
<dbReference type="OrthoDB" id="9786424at2"/>
<dbReference type="CDD" id="cd20169">
    <property type="entry name" value="Peptidase_M90_mtfA"/>
    <property type="match status" value="1"/>
</dbReference>
<comment type="caution">
    <text evidence="1">The sequence shown here is derived from an EMBL/GenBank/DDBJ whole genome shotgun (WGS) entry which is preliminary data.</text>
</comment>
<evidence type="ECO:0008006" key="3">
    <source>
        <dbReference type="Google" id="ProtNLM"/>
    </source>
</evidence>
<dbReference type="InterPro" id="IPR042252">
    <property type="entry name" value="MtfA_N"/>
</dbReference>
<dbReference type="AlphaFoldDB" id="R9GVR6"/>
<dbReference type="GO" id="GO:0005829">
    <property type="term" value="C:cytosol"/>
    <property type="evidence" value="ECO:0007669"/>
    <property type="project" value="TreeGrafter"/>
</dbReference>
<protein>
    <recommendedName>
        <fullName evidence="3">Inner membrane protein</fullName>
    </recommendedName>
</protein>
<gene>
    <name evidence="1" type="ORF">ADIARSV_0887</name>
</gene>
<dbReference type="InterPro" id="IPR024079">
    <property type="entry name" value="MetalloPept_cat_dom_sf"/>
</dbReference>
<dbReference type="SUPFAM" id="SSF55486">
    <property type="entry name" value="Metalloproteases ('zincins'), catalytic domain"/>
    <property type="match status" value="1"/>
</dbReference>
<keyword evidence="2" id="KW-1185">Reference proteome</keyword>
<name>R9GVR6_9SPHI</name>
<evidence type="ECO:0000313" key="1">
    <source>
        <dbReference type="EMBL" id="EOR95937.1"/>
    </source>
</evidence>
<dbReference type="STRING" id="1150600.ADIARSV_0887"/>
<dbReference type="PANTHER" id="PTHR30164:SF2">
    <property type="entry name" value="PROTEIN MTFA"/>
    <property type="match status" value="1"/>
</dbReference>
<dbReference type="GO" id="GO:0008237">
    <property type="term" value="F:metallopeptidase activity"/>
    <property type="evidence" value="ECO:0007669"/>
    <property type="project" value="InterPro"/>
</dbReference>
<dbReference type="InterPro" id="IPR010384">
    <property type="entry name" value="MtfA_fam"/>
</dbReference>
<dbReference type="GO" id="GO:0004177">
    <property type="term" value="F:aminopeptidase activity"/>
    <property type="evidence" value="ECO:0007669"/>
    <property type="project" value="TreeGrafter"/>
</dbReference>
<proteinExistence type="predicted"/>
<dbReference type="Gene3D" id="1.10.472.150">
    <property type="entry name" value="Glucose-regulated metallo-peptidase M90, N-terminal domain"/>
    <property type="match status" value="1"/>
</dbReference>
<reference evidence="1 2" key="1">
    <citation type="journal article" date="2013" name="Genome Announc.">
        <title>Draft Genome Sequence of Arcticibacter svalbardensis Strain MN12-7T, a Member of the Family Sphingobacteriaceae Isolated from an Arctic Soil Sample.</title>
        <authorList>
            <person name="Shivaji S."/>
            <person name="Ara S."/>
            <person name="Prasad S."/>
            <person name="Manasa B.P."/>
            <person name="Begum Z."/>
            <person name="Singh A."/>
            <person name="Kumar Pinnaka A."/>
        </authorList>
    </citation>
    <scope>NUCLEOTIDE SEQUENCE [LARGE SCALE GENOMIC DNA]</scope>
    <source>
        <strain evidence="1 2">MN12-7</strain>
    </source>
</reference>
<dbReference type="EMBL" id="AQPN01000036">
    <property type="protein sequence ID" value="EOR95937.1"/>
    <property type="molecule type" value="Genomic_DNA"/>
</dbReference>
<sequence length="259" mass="29516">MAIIFSILFLLAIVSFFIFRKKPLAETPELLPANYKDLLAENVAYYQKLDQTGQASFETMVQEFLKAVRIEGVGTEITDMDRTLIASSAVIPIFGFKEWRYKNLTNVILYPDTFNGEFQFEGESRNIMGMVGSGYMNGQMLLSREALIRGFSKSSGKENAAIHEFVHLLDKADGSTDGVPEQLMTHDYALPWLKMMHKEMHHIETGKSDINPYALTNEAEFLAVAAEYFFEKPDRLQDKHPDLYQRLSEMFAQKLVISS</sequence>
<dbReference type="Proteomes" id="UP000014174">
    <property type="component" value="Unassembled WGS sequence"/>
</dbReference>
<dbReference type="Gene3D" id="3.40.390.10">
    <property type="entry name" value="Collagenase (Catalytic Domain)"/>
    <property type="match status" value="1"/>
</dbReference>
<dbReference type="RefSeq" id="WP_016194132.1">
    <property type="nucleotide sequence ID" value="NZ_AQPN01000036.1"/>
</dbReference>
<dbReference type="PATRIC" id="fig|1150600.3.peg.870"/>
<dbReference type="Pfam" id="PF06167">
    <property type="entry name" value="Peptidase_M90"/>
    <property type="match status" value="1"/>
</dbReference>